<dbReference type="GO" id="GO:0005737">
    <property type="term" value="C:cytoplasm"/>
    <property type="evidence" value="ECO:0007669"/>
    <property type="project" value="TreeGrafter"/>
</dbReference>
<organism evidence="7 8">
    <name type="scientific">Umbelopsis vinacea</name>
    <dbReference type="NCBI Taxonomy" id="44442"/>
    <lineage>
        <taxon>Eukaryota</taxon>
        <taxon>Fungi</taxon>
        <taxon>Fungi incertae sedis</taxon>
        <taxon>Mucoromycota</taxon>
        <taxon>Mucoromycotina</taxon>
        <taxon>Umbelopsidomycetes</taxon>
        <taxon>Umbelopsidales</taxon>
        <taxon>Umbelopsidaceae</taxon>
        <taxon>Umbelopsis</taxon>
    </lineage>
</organism>
<dbReference type="SUPFAM" id="SSF53032">
    <property type="entry name" value="tRNA-intron endonuclease catalytic domain-like"/>
    <property type="match status" value="1"/>
</dbReference>
<dbReference type="InterPro" id="IPR036167">
    <property type="entry name" value="tRNA_intron_Endo_cat-like_sf"/>
</dbReference>
<feature type="domain" description="tRNA intron endonuclease catalytic" evidence="6">
    <location>
        <begin position="243"/>
        <end position="326"/>
    </location>
</feature>
<evidence type="ECO:0000256" key="1">
    <source>
        <dbReference type="ARBA" id="ARBA00008078"/>
    </source>
</evidence>
<dbReference type="PANTHER" id="PTHR21227">
    <property type="entry name" value="TRNA-SPLICING ENDONUCLEASE SUBUNIT SEN2"/>
    <property type="match status" value="1"/>
</dbReference>
<feature type="compositionally biased region" description="Low complexity" evidence="5">
    <location>
        <begin position="134"/>
        <end position="157"/>
    </location>
</feature>
<dbReference type="InterPro" id="IPR016589">
    <property type="entry name" value="tRNA_splic_SEN2"/>
</dbReference>
<evidence type="ECO:0000256" key="4">
    <source>
        <dbReference type="PIRNR" id="PIRNR011789"/>
    </source>
</evidence>
<protein>
    <recommendedName>
        <fullName evidence="4">tRNA-splicing endonuclease subunit Sen2</fullName>
        <ecNumber evidence="4">4.6.1.16</ecNumber>
    </recommendedName>
</protein>
<dbReference type="InterPro" id="IPR011856">
    <property type="entry name" value="tRNA_endonuc-like_dom_sf"/>
</dbReference>
<dbReference type="Proteomes" id="UP000612746">
    <property type="component" value="Unassembled WGS sequence"/>
</dbReference>
<keyword evidence="3 4" id="KW-0456">Lyase</keyword>
<reference evidence="7" key="1">
    <citation type="submission" date="2020-12" db="EMBL/GenBank/DDBJ databases">
        <title>Metabolic potential, ecology and presence of endohyphal bacteria is reflected in genomic diversity of Mucoromycotina.</title>
        <authorList>
            <person name="Muszewska A."/>
            <person name="Okrasinska A."/>
            <person name="Steczkiewicz K."/>
            <person name="Drgas O."/>
            <person name="Orlowska M."/>
            <person name="Perlinska-Lenart U."/>
            <person name="Aleksandrzak-Piekarczyk T."/>
            <person name="Szatraj K."/>
            <person name="Zielenkiewicz U."/>
            <person name="Pilsyk S."/>
            <person name="Malc E."/>
            <person name="Mieczkowski P."/>
            <person name="Kruszewska J.S."/>
            <person name="Biernat P."/>
            <person name="Pawlowska J."/>
        </authorList>
    </citation>
    <scope>NUCLEOTIDE SEQUENCE</scope>
    <source>
        <strain evidence="7">WA0000051536</strain>
    </source>
</reference>
<gene>
    <name evidence="7" type="ORF">INT44_003539</name>
</gene>
<dbReference type="GO" id="GO:0000379">
    <property type="term" value="P:tRNA-type intron splice site recognition and cleavage"/>
    <property type="evidence" value="ECO:0007669"/>
    <property type="project" value="TreeGrafter"/>
</dbReference>
<dbReference type="CDD" id="cd22363">
    <property type="entry name" value="tRNA-intron_lyase_C"/>
    <property type="match status" value="1"/>
</dbReference>
<evidence type="ECO:0000256" key="2">
    <source>
        <dbReference type="ARBA" id="ARBA00022694"/>
    </source>
</evidence>
<dbReference type="GO" id="GO:0003676">
    <property type="term" value="F:nucleic acid binding"/>
    <property type="evidence" value="ECO:0007669"/>
    <property type="project" value="InterPro"/>
</dbReference>
<name>A0A8H7PV91_9FUNG</name>
<dbReference type="Pfam" id="PF01974">
    <property type="entry name" value="tRNA_int_endo"/>
    <property type="match status" value="1"/>
</dbReference>
<comment type="caution">
    <text evidence="7">The sequence shown here is derived from an EMBL/GenBank/DDBJ whole genome shotgun (WGS) entry which is preliminary data.</text>
</comment>
<evidence type="ECO:0000313" key="8">
    <source>
        <dbReference type="Proteomes" id="UP000612746"/>
    </source>
</evidence>
<dbReference type="EMBL" id="JAEPRA010000009">
    <property type="protein sequence ID" value="KAG2180535.1"/>
    <property type="molecule type" value="Genomic_DNA"/>
</dbReference>
<dbReference type="PIRSF" id="PIRSF011789">
    <property type="entry name" value="tRNA_splic_SEN2"/>
    <property type="match status" value="1"/>
</dbReference>
<evidence type="ECO:0000256" key="5">
    <source>
        <dbReference type="SAM" id="MobiDB-lite"/>
    </source>
</evidence>
<evidence type="ECO:0000313" key="7">
    <source>
        <dbReference type="EMBL" id="KAG2180535.1"/>
    </source>
</evidence>
<dbReference type="OrthoDB" id="10249562at2759"/>
<dbReference type="Gene3D" id="3.40.1350.10">
    <property type="match status" value="1"/>
</dbReference>
<accession>A0A8H7PV91</accession>
<feature type="region of interest" description="Disordered" evidence="5">
    <location>
        <begin position="119"/>
        <end position="157"/>
    </location>
</feature>
<comment type="similarity">
    <text evidence="1 4">Belongs to the tRNA-intron endonuclease family.</text>
</comment>
<dbReference type="EC" id="4.6.1.16" evidence="4"/>
<dbReference type="InterPro" id="IPR006676">
    <property type="entry name" value="tRNA_splic"/>
</dbReference>
<comment type="function">
    <text evidence="4">Constitutes one of the two catalytic subunit of the tRNA-splicing endonuclease complex, a complex responsible for identification and cleavage of the splice sites in pre-tRNA. It cleaves pre-tRNA at the 5'- and 3'-splice sites to release the intron. The products are an intron and two tRNA half-molecules bearing 2',3'-cyclic phosphate and 5'-OH termini. There are no conserved sequences at the splice sites, but the intron is invariably located at the same site in the gene, placing the splice sites an invariant distance from the constant structural features of the tRNA body.</text>
</comment>
<dbReference type="GO" id="GO:0000214">
    <property type="term" value="C:tRNA-intron endonuclease complex"/>
    <property type="evidence" value="ECO:0007669"/>
    <property type="project" value="UniProtKB-UniRule"/>
</dbReference>
<keyword evidence="8" id="KW-1185">Reference proteome</keyword>
<evidence type="ECO:0000256" key="3">
    <source>
        <dbReference type="ARBA" id="ARBA00023239"/>
    </source>
</evidence>
<keyword evidence="2 4" id="KW-0819">tRNA processing</keyword>
<dbReference type="InterPro" id="IPR006677">
    <property type="entry name" value="tRNA_intron_Endonuc_cat-like"/>
</dbReference>
<dbReference type="AlphaFoldDB" id="A0A8H7PV91"/>
<sequence>MNTANPKKKRTKKALEKKHKDPLPITLANDSLTWTQYVVNALYNLIGWYHADDQHFSGEYSPEGGFIRITDNLDIQELYCKGFFGKGNLSRSEPTWSQRIAAEGSDSKQFLEHITEARRKQRKATRISKLMNTPPLSSSPSQASQSEDGNNNEVPNNHVNEILDTVFEEHLQLSLVEGFFLAYGLGCLTILNNEKQPLSILECWKLFCNNTLKDRSNDAEVISRVPLTTLQSPMDFIQSDNPFIVKYVVYHYYRSKAWVVKDGIKFGTDYSELNEIGIVLKVFAVIVIPSYHETSNKQENLSWSWILGMNRVCSQANKTLVLCYVNLPPQKTVHLQSPECLTQYSVTELAMKRWIPEKTRG</sequence>
<dbReference type="GO" id="GO:0000213">
    <property type="term" value="F:tRNA-intron lyase activity"/>
    <property type="evidence" value="ECO:0007669"/>
    <property type="project" value="UniProtKB-UniRule"/>
</dbReference>
<dbReference type="PANTHER" id="PTHR21227:SF0">
    <property type="entry name" value="TRNA-SPLICING ENDONUCLEASE SUBUNIT SEN2"/>
    <property type="match status" value="1"/>
</dbReference>
<evidence type="ECO:0000259" key="6">
    <source>
        <dbReference type="Pfam" id="PF01974"/>
    </source>
</evidence>
<proteinExistence type="inferred from homology"/>